<comment type="caution">
    <text evidence="2">The sequence shown here is derived from an EMBL/GenBank/DDBJ whole genome shotgun (WGS) entry which is preliminary data.</text>
</comment>
<evidence type="ECO:0008006" key="4">
    <source>
        <dbReference type="Google" id="ProtNLM"/>
    </source>
</evidence>
<dbReference type="InParanoid" id="B4CZD7"/>
<dbReference type="Proteomes" id="UP000005824">
    <property type="component" value="Unassembled WGS sequence"/>
</dbReference>
<feature type="region of interest" description="Disordered" evidence="1">
    <location>
        <begin position="60"/>
        <end position="80"/>
    </location>
</feature>
<accession>B4CZD7</accession>
<evidence type="ECO:0000313" key="2">
    <source>
        <dbReference type="EMBL" id="EDY20828.1"/>
    </source>
</evidence>
<dbReference type="RefSeq" id="WP_006979350.1">
    <property type="nucleotide sequence ID" value="NZ_ABVL01000004.1"/>
</dbReference>
<dbReference type="STRING" id="497964.CfE428DRAFT_2025"/>
<evidence type="ECO:0000313" key="3">
    <source>
        <dbReference type="Proteomes" id="UP000005824"/>
    </source>
</evidence>
<reference evidence="2 3" key="1">
    <citation type="journal article" date="2011" name="J. Bacteriol.">
        <title>Genome sequence of Chthoniobacter flavus Ellin428, an aerobic heterotrophic soil bacterium.</title>
        <authorList>
            <person name="Kant R."/>
            <person name="van Passel M.W."/>
            <person name="Palva A."/>
            <person name="Lucas S."/>
            <person name="Lapidus A."/>
            <person name="Glavina Del Rio T."/>
            <person name="Dalin E."/>
            <person name="Tice H."/>
            <person name="Bruce D."/>
            <person name="Goodwin L."/>
            <person name="Pitluck S."/>
            <person name="Larimer F.W."/>
            <person name="Land M.L."/>
            <person name="Hauser L."/>
            <person name="Sangwan P."/>
            <person name="de Vos W.M."/>
            <person name="Janssen P.H."/>
            <person name="Smidt H."/>
        </authorList>
    </citation>
    <scope>NUCLEOTIDE SEQUENCE [LARGE SCALE GENOMIC DNA]</scope>
    <source>
        <strain evidence="2 3">Ellin428</strain>
    </source>
</reference>
<proteinExistence type="predicted"/>
<dbReference type="eggNOG" id="COG5421">
    <property type="taxonomic scope" value="Bacteria"/>
</dbReference>
<sequence length="219" mass="24998">MFLRRNRRQKNGQQYEYWTLVESHRTERGPRQRVVATLGKLPGLDEEERAGWEEIARLLDGDGAPAEPTPPGDLFGSPAAPPSLPPPQWAQVDLSRVRVERLRQFGQVYLALALWRRLGLHDFFFAHLRRGREEIDWATVAAILCIGRFCAQASELALSERWYGQTALDDLLGVGVEAVYDNRLYRGLDALLPLRQALFGHLKERYESLSWPALRVPVV</sequence>
<evidence type="ECO:0000256" key="1">
    <source>
        <dbReference type="SAM" id="MobiDB-lite"/>
    </source>
</evidence>
<gene>
    <name evidence="2" type="ORF">CfE428DRAFT_2025</name>
</gene>
<name>B4CZD7_9BACT</name>
<protein>
    <recommendedName>
        <fullName evidence="4">Transposase</fullName>
    </recommendedName>
</protein>
<dbReference type="EMBL" id="ABVL01000004">
    <property type="protein sequence ID" value="EDY20828.1"/>
    <property type="molecule type" value="Genomic_DNA"/>
</dbReference>
<organism evidence="2 3">
    <name type="scientific">Chthoniobacter flavus Ellin428</name>
    <dbReference type="NCBI Taxonomy" id="497964"/>
    <lineage>
        <taxon>Bacteria</taxon>
        <taxon>Pseudomonadati</taxon>
        <taxon>Verrucomicrobiota</taxon>
        <taxon>Spartobacteria</taxon>
        <taxon>Chthoniobacterales</taxon>
        <taxon>Chthoniobacteraceae</taxon>
        <taxon>Chthoniobacter</taxon>
    </lineage>
</organism>
<keyword evidence="3" id="KW-1185">Reference proteome</keyword>
<dbReference type="AlphaFoldDB" id="B4CZD7"/>